<organism evidence="8">
    <name type="scientific">Bosea sp. NBC_00436</name>
    <dbReference type="NCBI Taxonomy" id="2969620"/>
    <lineage>
        <taxon>Bacteria</taxon>
        <taxon>Pseudomonadati</taxon>
        <taxon>Pseudomonadota</taxon>
        <taxon>Alphaproteobacteria</taxon>
        <taxon>Hyphomicrobiales</taxon>
        <taxon>Boseaceae</taxon>
        <taxon>Bosea</taxon>
    </lineage>
</organism>
<dbReference type="Pfam" id="PF00589">
    <property type="entry name" value="Phage_integrase"/>
    <property type="match status" value="1"/>
</dbReference>
<evidence type="ECO:0000256" key="3">
    <source>
        <dbReference type="ARBA" id="ARBA00023125"/>
    </source>
</evidence>
<dbReference type="AlphaFoldDB" id="A0A9E7ZXV1"/>
<evidence type="ECO:0000313" key="8">
    <source>
        <dbReference type="EMBL" id="UZF87991.1"/>
    </source>
</evidence>
<dbReference type="GO" id="GO:0006310">
    <property type="term" value="P:DNA recombination"/>
    <property type="evidence" value="ECO:0007669"/>
    <property type="project" value="UniProtKB-KW"/>
</dbReference>
<dbReference type="GO" id="GO:0003677">
    <property type="term" value="F:DNA binding"/>
    <property type="evidence" value="ECO:0007669"/>
    <property type="project" value="UniProtKB-UniRule"/>
</dbReference>
<dbReference type="InterPro" id="IPR013762">
    <property type="entry name" value="Integrase-like_cat_sf"/>
</dbReference>
<evidence type="ECO:0000259" key="7">
    <source>
        <dbReference type="PROSITE" id="PS51900"/>
    </source>
</evidence>
<evidence type="ECO:0000256" key="1">
    <source>
        <dbReference type="ARBA" id="ARBA00008857"/>
    </source>
</evidence>
<dbReference type="PANTHER" id="PTHR30629">
    <property type="entry name" value="PROPHAGE INTEGRASE"/>
    <property type="match status" value="1"/>
</dbReference>
<dbReference type="InterPro" id="IPR010998">
    <property type="entry name" value="Integrase_recombinase_N"/>
</dbReference>
<dbReference type="InterPro" id="IPR011010">
    <property type="entry name" value="DNA_brk_join_enz"/>
</dbReference>
<evidence type="ECO:0000256" key="2">
    <source>
        <dbReference type="ARBA" id="ARBA00022908"/>
    </source>
</evidence>
<dbReference type="Pfam" id="PF13356">
    <property type="entry name" value="Arm-DNA-bind_3"/>
    <property type="match status" value="1"/>
</dbReference>
<sequence>MKIALTDAAIRAIEPPASGRLEVADQRCSGLALRVTSAGARSWSFRFRDPESQRVTRATIGSYPDVGLAAAREQADELRRGVRRDKVNPVEAKRQARKDATTKTFAALADLYLEKHARPKKRTADADERNLRLHVLPEWGKRRFDRISRSDVVELLDGMASAGKPIQANRVAALISKVFNFALNRDLVAANPAARIDRPGVERAKRRVLSDAELSLFWKRIVHKPVSRPVGLALRLCLLTATRAGEVAGLARSELQGLDTSEPLWLIPPERSKNGREFALPLSPLAVTTIREALALADDDEPFVFPSPSVRGAAITGHSLAVAMARFGRELPEGDPLAEGWKAEAPTPHDLRRTAATRMSAAGLSSDDVAACLNHTRQDVTGRHYDLHDRLPQKRAAFGKLASIVEAITSAPSPVVAFPKQKRQSA</sequence>
<dbReference type="InterPro" id="IPR038488">
    <property type="entry name" value="Integrase_DNA-bd_sf"/>
</dbReference>
<dbReference type="GO" id="GO:0015074">
    <property type="term" value="P:DNA integration"/>
    <property type="evidence" value="ECO:0007669"/>
    <property type="project" value="UniProtKB-KW"/>
</dbReference>
<dbReference type="PROSITE" id="PS51900">
    <property type="entry name" value="CB"/>
    <property type="match status" value="1"/>
</dbReference>
<gene>
    <name evidence="8" type="ORF">NWE54_04175</name>
</gene>
<dbReference type="InterPro" id="IPR002104">
    <property type="entry name" value="Integrase_catalytic"/>
</dbReference>
<dbReference type="InterPro" id="IPR025166">
    <property type="entry name" value="Integrase_DNA_bind_dom"/>
</dbReference>
<dbReference type="InterPro" id="IPR053876">
    <property type="entry name" value="Phage_int_M"/>
</dbReference>
<feature type="domain" description="Core-binding (CB)" evidence="7">
    <location>
        <begin position="103"/>
        <end position="183"/>
    </location>
</feature>
<dbReference type="CDD" id="cd00801">
    <property type="entry name" value="INT_P4_C"/>
    <property type="match status" value="1"/>
</dbReference>
<keyword evidence="4" id="KW-0233">DNA recombination</keyword>
<name>A0A9E7ZXV1_9HYPH</name>
<dbReference type="PANTHER" id="PTHR30629:SF2">
    <property type="entry name" value="PROPHAGE INTEGRASE INTS-RELATED"/>
    <property type="match status" value="1"/>
</dbReference>
<evidence type="ECO:0000256" key="4">
    <source>
        <dbReference type="ARBA" id="ARBA00023172"/>
    </source>
</evidence>
<dbReference type="PROSITE" id="PS51898">
    <property type="entry name" value="TYR_RECOMBINASE"/>
    <property type="match status" value="1"/>
</dbReference>
<dbReference type="SUPFAM" id="SSF56349">
    <property type="entry name" value="DNA breaking-rejoining enzymes"/>
    <property type="match status" value="1"/>
</dbReference>
<keyword evidence="3 5" id="KW-0238">DNA-binding</keyword>
<protein>
    <submittedName>
        <fullName evidence="8">Integrase arm-type DNA-binding domain-containing protein</fullName>
    </submittedName>
</protein>
<comment type="similarity">
    <text evidence="1">Belongs to the 'phage' integrase family.</text>
</comment>
<keyword evidence="2" id="KW-0229">DNA integration</keyword>
<dbReference type="Gene3D" id="3.30.160.390">
    <property type="entry name" value="Integrase, DNA-binding domain"/>
    <property type="match status" value="1"/>
</dbReference>
<dbReference type="EMBL" id="CP102774">
    <property type="protein sequence ID" value="UZF87991.1"/>
    <property type="molecule type" value="Genomic_DNA"/>
</dbReference>
<dbReference type="InterPro" id="IPR050808">
    <property type="entry name" value="Phage_Integrase"/>
</dbReference>
<evidence type="ECO:0000256" key="5">
    <source>
        <dbReference type="PROSITE-ProRule" id="PRU01248"/>
    </source>
</evidence>
<reference evidence="8" key="1">
    <citation type="submission" date="2022-08" db="EMBL/GenBank/DDBJ databases">
        <title>Complete Genome Sequences of 2 Bosea sp. soil isolates.</title>
        <authorList>
            <person name="Alvarez Arevalo M."/>
            <person name="Sterndorff E.B."/>
            <person name="Faurdal D."/>
            <person name="Joergensen T.S."/>
            <person name="Weber T."/>
        </authorList>
    </citation>
    <scope>NUCLEOTIDE SEQUENCE</scope>
    <source>
        <strain evidence="8">NBC_00436</strain>
    </source>
</reference>
<dbReference type="Pfam" id="PF22022">
    <property type="entry name" value="Phage_int_M"/>
    <property type="match status" value="1"/>
</dbReference>
<accession>A0A9E7ZXV1</accession>
<dbReference type="Gene3D" id="1.10.150.130">
    <property type="match status" value="1"/>
</dbReference>
<dbReference type="InterPro" id="IPR044068">
    <property type="entry name" value="CB"/>
</dbReference>
<proteinExistence type="inferred from homology"/>
<dbReference type="Gene3D" id="1.10.443.10">
    <property type="entry name" value="Intergrase catalytic core"/>
    <property type="match status" value="1"/>
</dbReference>
<feature type="domain" description="Tyr recombinase" evidence="6">
    <location>
        <begin position="204"/>
        <end position="399"/>
    </location>
</feature>
<evidence type="ECO:0000259" key="6">
    <source>
        <dbReference type="PROSITE" id="PS51898"/>
    </source>
</evidence>